<comment type="caution">
    <text evidence="8">The sequence shown here is derived from an EMBL/GenBank/DDBJ whole genome shotgun (WGS) entry which is preliminary data.</text>
</comment>
<feature type="compositionally biased region" description="Basic and acidic residues" evidence="6">
    <location>
        <begin position="635"/>
        <end position="645"/>
    </location>
</feature>
<dbReference type="InterPro" id="IPR000690">
    <property type="entry name" value="Matrin/U1-C_Znf_C2H2"/>
</dbReference>
<feature type="compositionally biased region" description="Basic residues" evidence="6">
    <location>
        <begin position="1"/>
        <end position="10"/>
    </location>
</feature>
<reference evidence="8 9" key="1">
    <citation type="submission" date="2024-05" db="EMBL/GenBank/DDBJ databases">
        <title>A high-quality chromosomal-level genome assembly of Topmouth culter (Culter alburnus).</title>
        <authorList>
            <person name="Zhao H."/>
        </authorList>
    </citation>
    <scope>NUCLEOTIDE SEQUENCE [LARGE SCALE GENOMIC DNA]</scope>
    <source>
        <strain evidence="8">CATC2023</strain>
        <tissue evidence="8">Muscle</tissue>
    </source>
</reference>
<feature type="region of interest" description="Disordered" evidence="6">
    <location>
        <begin position="1"/>
        <end position="61"/>
    </location>
</feature>
<evidence type="ECO:0000256" key="5">
    <source>
        <dbReference type="ARBA" id="ARBA00023242"/>
    </source>
</evidence>
<dbReference type="InterPro" id="IPR013087">
    <property type="entry name" value="Znf_C2H2_type"/>
</dbReference>
<keyword evidence="4" id="KW-0862">Zinc</keyword>
<dbReference type="InterPro" id="IPR003604">
    <property type="entry name" value="Matrin/U1-like-C_Znf_C2H2"/>
</dbReference>
<dbReference type="EMBL" id="JAWDJR010000005">
    <property type="protein sequence ID" value="KAK9974263.1"/>
    <property type="molecule type" value="Genomic_DNA"/>
</dbReference>
<dbReference type="PROSITE" id="PS50171">
    <property type="entry name" value="ZF_MATRIN"/>
    <property type="match status" value="1"/>
</dbReference>
<dbReference type="PANTHER" id="PTHR15491:SF12">
    <property type="entry name" value="CDKN1A INTERACTING ZINC FINGER PROTEIN 1B ISOFORM X1-RELATED"/>
    <property type="match status" value="1"/>
</dbReference>
<feature type="region of interest" description="Disordered" evidence="6">
    <location>
        <begin position="245"/>
        <end position="268"/>
    </location>
</feature>
<dbReference type="Proteomes" id="UP001479290">
    <property type="component" value="Unassembled WGS sequence"/>
</dbReference>
<sequence>MLKIKQKQQLKQKMPGTAMLESHRRGAPVASLPYSPDCRSPQQSPQQRHVHPGRRPPAPNALPLLPSIRPCHNPMLQQCGLMHSMPDVSFNHTKLVSRAFLEGGVRQSILGPPPIGIPESSVQSLDRKKENVLNIAGKSHGQMKKTSTDSDMGKVGTVGQIQSSVPEQAEPPLKKHRGLRPIELGEESAKGDKIQQPPKSNSASVSDHEVDDNSSAQLEEDSVDQNRAAEVQGVGTSLKVTIQRSSESRAFSTSPEEMAAGVGHDGDKERSKHTVKFTCHICNVTCPDQQGFQSHMISLDHQQRMMEIQHVSNTCLATLLPQTQESLQGTNRERRMGHQRWCPTCQCRFSGDLIEHRRTKKHKMAKVSSRPFCTLCERHFRTPRKFVEHMKSPEHKHRVEELRNEGDPEVMEELITVDAIGCFEGEDDYEEDRNEEEVAVFEKHPAHRETALEETTNYETYDPDTQYGTSFVVPVAGFLCKLCHKFYHFESSARETHCRSLKHFQNLQKHNTLKMQKNCESDASCSSSMGDPRGLELIASCASETMISDSSQADLNRLHINSSRKHLHSRKLKPSKRAHKSKTLLSKISVAPQNPSVVMKHLICTPHCGSRSSQESHCQESNRPDSSVQLQQTESGEKEKTSCDPVHYSEELENVSATPTFRSCHVLQLNSEENVTKPIEVKETVSKDQTKNNLHVHKSPSSVFMKTVKKT</sequence>
<feature type="compositionally biased region" description="Polar residues" evidence="6">
    <location>
        <begin position="245"/>
        <end position="255"/>
    </location>
</feature>
<proteinExistence type="predicted"/>
<evidence type="ECO:0000256" key="4">
    <source>
        <dbReference type="ARBA" id="ARBA00022833"/>
    </source>
</evidence>
<accession>A0AAW2AME6</accession>
<dbReference type="InterPro" id="IPR026811">
    <property type="entry name" value="CIZ1"/>
</dbReference>
<dbReference type="PANTHER" id="PTHR15491">
    <property type="match status" value="1"/>
</dbReference>
<evidence type="ECO:0000313" key="9">
    <source>
        <dbReference type="Proteomes" id="UP001479290"/>
    </source>
</evidence>
<comment type="subcellular location">
    <subcellularLocation>
        <location evidence="1">Nucleus</location>
    </subcellularLocation>
</comment>
<dbReference type="GO" id="GO:0003676">
    <property type="term" value="F:nucleic acid binding"/>
    <property type="evidence" value="ECO:0007669"/>
    <property type="project" value="InterPro"/>
</dbReference>
<evidence type="ECO:0000256" key="3">
    <source>
        <dbReference type="ARBA" id="ARBA00022771"/>
    </source>
</evidence>
<evidence type="ECO:0000256" key="6">
    <source>
        <dbReference type="SAM" id="MobiDB-lite"/>
    </source>
</evidence>
<feature type="domain" description="Matrin-type" evidence="7">
    <location>
        <begin position="478"/>
        <end position="509"/>
    </location>
</feature>
<keyword evidence="5" id="KW-0539">Nucleus</keyword>
<feature type="region of interest" description="Disordered" evidence="6">
    <location>
        <begin position="139"/>
        <end position="225"/>
    </location>
</feature>
<evidence type="ECO:0000256" key="1">
    <source>
        <dbReference type="ARBA" id="ARBA00004123"/>
    </source>
</evidence>
<keyword evidence="2" id="KW-0479">Metal-binding</keyword>
<feature type="compositionally biased region" description="Polar residues" evidence="6">
    <location>
        <begin position="624"/>
        <end position="634"/>
    </location>
</feature>
<dbReference type="Gene3D" id="3.30.160.60">
    <property type="entry name" value="Classic Zinc Finger"/>
    <property type="match status" value="1"/>
</dbReference>
<dbReference type="PROSITE" id="PS00028">
    <property type="entry name" value="ZINC_FINGER_C2H2_1"/>
    <property type="match status" value="1"/>
</dbReference>
<keyword evidence="3" id="KW-0863">Zinc-finger</keyword>
<organism evidence="8 9">
    <name type="scientific">Culter alburnus</name>
    <name type="common">Topmouth culter</name>
    <dbReference type="NCBI Taxonomy" id="194366"/>
    <lineage>
        <taxon>Eukaryota</taxon>
        <taxon>Metazoa</taxon>
        <taxon>Chordata</taxon>
        <taxon>Craniata</taxon>
        <taxon>Vertebrata</taxon>
        <taxon>Euteleostomi</taxon>
        <taxon>Actinopterygii</taxon>
        <taxon>Neopterygii</taxon>
        <taxon>Teleostei</taxon>
        <taxon>Ostariophysi</taxon>
        <taxon>Cypriniformes</taxon>
        <taxon>Xenocyprididae</taxon>
        <taxon>Xenocypridinae</taxon>
        <taxon>Culter</taxon>
    </lineage>
</organism>
<dbReference type="GO" id="GO:0005634">
    <property type="term" value="C:nucleus"/>
    <property type="evidence" value="ECO:0007669"/>
    <property type="project" value="UniProtKB-SubCell"/>
</dbReference>
<evidence type="ECO:0000256" key="2">
    <source>
        <dbReference type="ARBA" id="ARBA00022723"/>
    </source>
</evidence>
<dbReference type="InterPro" id="IPR056345">
    <property type="entry name" value="Znf-C2H2_CIZ1"/>
</dbReference>
<dbReference type="AlphaFoldDB" id="A0AAW2AME6"/>
<dbReference type="SUPFAM" id="SSF57667">
    <property type="entry name" value="beta-beta-alpha zinc fingers"/>
    <property type="match status" value="2"/>
</dbReference>
<name>A0AAW2AME6_CULAL</name>
<dbReference type="Pfam" id="PF23330">
    <property type="entry name" value="zf-C2H2_14"/>
    <property type="match status" value="1"/>
</dbReference>
<gene>
    <name evidence="8" type="ORF">ABG768_022369</name>
</gene>
<keyword evidence="9" id="KW-1185">Reference proteome</keyword>
<dbReference type="GO" id="GO:0008270">
    <property type="term" value="F:zinc ion binding"/>
    <property type="evidence" value="ECO:0007669"/>
    <property type="project" value="UniProtKB-KW"/>
</dbReference>
<protein>
    <recommendedName>
        <fullName evidence="7">Matrin-type domain-containing protein</fullName>
    </recommendedName>
</protein>
<feature type="region of interest" description="Disordered" evidence="6">
    <location>
        <begin position="613"/>
        <end position="645"/>
    </location>
</feature>
<feature type="region of interest" description="Disordered" evidence="6">
    <location>
        <begin position="675"/>
        <end position="699"/>
    </location>
</feature>
<dbReference type="SMART" id="SM00451">
    <property type="entry name" value="ZnF_U1"/>
    <property type="match status" value="3"/>
</dbReference>
<evidence type="ECO:0000313" key="8">
    <source>
        <dbReference type="EMBL" id="KAK9974263.1"/>
    </source>
</evidence>
<evidence type="ECO:0000259" key="7">
    <source>
        <dbReference type="PROSITE" id="PS50171"/>
    </source>
</evidence>
<dbReference type="InterPro" id="IPR036236">
    <property type="entry name" value="Znf_C2H2_sf"/>
</dbReference>
<feature type="compositionally biased region" description="Basic and acidic residues" evidence="6">
    <location>
        <begin position="679"/>
        <end position="690"/>
    </location>
</feature>
<dbReference type="SMART" id="SM00355">
    <property type="entry name" value="ZnF_C2H2"/>
    <property type="match status" value="2"/>
</dbReference>